<keyword evidence="4" id="KW-1185">Reference proteome</keyword>
<reference evidence="3 4" key="1">
    <citation type="submission" date="2019-02" db="EMBL/GenBank/DDBJ databases">
        <title>Genomic Encyclopedia of Type Strains, Phase IV (KMG-IV): sequencing the most valuable type-strain genomes for metagenomic binning, comparative biology and taxonomic classification.</title>
        <authorList>
            <person name="Goeker M."/>
        </authorList>
    </citation>
    <scope>NUCLEOTIDE SEQUENCE [LARGE SCALE GENOMIC DNA]</scope>
    <source>
        <strain evidence="3 4">DSM 45622</strain>
    </source>
</reference>
<feature type="domain" description="Pyrroline-5-carboxylate reductase catalytic N-terminal" evidence="2">
    <location>
        <begin position="4"/>
        <end position="106"/>
    </location>
</feature>
<comment type="caution">
    <text evidence="3">The sequence shown here is derived from an EMBL/GenBank/DDBJ whole genome shotgun (WGS) entry which is preliminary data.</text>
</comment>
<accession>A0A4Q7NBI7</accession>
<evidence type="ECO:0000313" key="3">
    <source>
        <dbReference type="EMBL" id="RZS80223.1"/>
    </source>
</evidence>
<dbReference type="GO" id="GO:0016491">
    <property type="term" value="F:oxidoreductase activity"/>
    <property type="evidence" value="ECO:0007669"/>
    <property type="project" value="UniProtKB-KW"/>
</dbReference>
<evidence type="ECO:0000313" key="4">
    <source>
        <dbReference type="Proteomes" id="UP000293638"/>
    </source>
</evidence>
<name>A0A4Q7NBI7_9ACTN</name>
<dbReference type="RefSeq" id="WP_130494415.1">
    <property type="nucleotide sequence ID" value="NZ_SGXD01000005.1"/>
</dbReference>
<evidence type="ECO:0000256" key="1">
    <source>
        <dbReference type="ARBA" id="ARBA00023002"/>
    </source>
</evidence>
<dbReference type="InterPro" id="IPR051267">
    <property type="entry name" value="STEAP_metalloreductase"/>
</dbReference>
<dbReference type="AlphaFoldDB" id="A0A4Q7NBI7"/>
<dbReference type="SUPFAM" id="SSF51735">
    <property type="entry name" value="NAD(P)-binding Rossmann-fold domains"/>
    <property type="match status" value="1"/>
</dbReference>
<dbReference type="Proteomes" id="UP000293638">
    <property type="component" value="Unassembled WGS sequence"/>
</dbReference>
<evidence type="ECO:0000259" key="2">
    <source>
        <dbReference type="Pfam" id="PF03807"/>
    </source>
</evidence>
<dbReference type="PANTHER" id="PTHR14239">
    <property type="entry name" value="DUDULIN-RELATED"/>
    <property type="match status" value="1"/>
</dbReference>
<dbReference type="OrthoDB" id="3194817at2"/>
<protein>
    <recommendedName>
        <fullName evidence="2">Pyrroline-5-carboxylate reductase catalytic N-terminal domain-containing protein</fullName>
    </recommendedName>
</protein>
<gene>
    <name evidence="3" type="ORF">EV189_3707</name>
</gene>
<proteinExistence type="predicted"/>
<dbReference type="InterPro" id="IPR028939">
    <property type="entry name" value="P5C_Rdtase_cat_N"/>
</dbReference>
<sequence>MRTAVLGTGMVGQHIAGRLAELGHEVVVGTRDPAASLAREDAGWGARPLRVWLDAHPGVRVAAFRDAVADAELVVGASGGDVTLAVLEAVGAQALGERVYLDVANPLQHGEGLPTLSVCNTDSLGEQVQRAYPRLRVVKALNTLTAPLMVHPETLGEDTTVFVAGDDAEAKALVTGVLRAFGHADVLDLGGIEAARGMEMWLPLWLRIAGALGGSGFNVKVVRSAPHPR</sequence>
<dbReference type="InterPro" id="IPR036291">
    <property type="entry name" value="NAD(P)-bd_dom_sf"/>
</dbReference>
<dbReference type="Pfam" id="PF03807">
    <property type="entry name" value="F420_oxidored"/>
    <property type="match status" value="1"/>
</dbReference>
<dbReference type="EMBL" id="SGXD01000005">
    <property type="protein sequence ID" value="RZS80223.1"/>
    <property type="molecule type" value="Genomic_DNA"/>
</dbReference>
<organism evidence="3 4">
    <name type="scientific">Motilibacter rhizosphaerae</name>
    <dbReference type="NCBI Taxonomy" id="598652"/>
    <lineage>
        <taxon>Bacteria</taxon>
        <taxon>Bacillati</taxon>
        <taxon>Actinomycetota</taxon>
        <taxon>Actinomycetes</taxon>
        <taxon>Motilibacterales</taxon>
        <taxon>Motilibacteraceae</taxon>
        <taxon>Motilibacter</taxon>
    </lineage>
</organism>
<dbReference type="Gene3D" id="3.40.50.720">
    <property type="entry name" value="NAD(P)-binding Rossmann-like Domain"/>
    <property type="match status" value="1"/>
</dbReference>
<keyword evidence="1" id="KW-0560">Oxidoreductase</keyword>